<gene>
    <name evidence="6" type="ORF">H9649_15195</name>
</gene>
<organism evidence="6 7">
    <name type="scientific">Sporosarcina quadrami</name>
    <dbReference type="NCBI Taxonomy" id="2762234"/>
    <lineage>
        <taxon>Bacteria</taxon>
        <taxon>Bacillati</taxon>
        <taxon>Bacillota</taxon>
        <taxon>Bacilli</taxon>
        <taxon>Bacillales</taxon>
        <taxon>Caryophanaceae</taxon>
        <taxon>Sporosarcina</taxon>
    </lineage>
</organism>
<proteinExistence type="predicted"/>
<keyword evidence="7" id="KW-1185">Reference proteome</keyword>
<feature type="domain" description="ATP-grasp" evidence="5">
    <location>
        <begin position="118"/>
        <end position="313"/>
    </location>
</feature>
<evidence type="ECO:0000256" key="3">
    <source>
        <dbReference type="ARBA" id="ARBA00022840"/>
    </source>
</evidence>
<keyword evidence="3 4" id="KW-0067">ATP-binding</keyword>
<dbReference type="Pfam" id="PF18603">
    <property type="entry name" value="LAL_C2"/>
    <property type="match status" value="1"/>
</dbReference>
<dbReference type="InterPro" id="IPR011761">
    <property type="entry name" value="ATP-grasp"/>
</dbReference>
<protein>
    <submittedName>
        <fullName evidence="6">ATP-grasp domain-containing protein</fullName>
    </submittedName>
</protein>
<evidence type="ECO:0000313" key="6">
    <source>
        <dbReference type="EMBL" id="MBD7985917.1"/>
    </source>
</evidence>
<evidence type="ECO:0000256" key="2">
    <source>
        <dbReference type="ARBA" id="ARBA00022741"/>
    </source>
</evidence>
<dbReference type="EMBL" id="JACSQN010000017">
    <property type="protein sequence ID" value="MBD7985917.1"/>
    <property type="molecule type" value="Genomic_DNA"/>
</dbReference>
<accession>A0ABR8UD16</accession>
<sequence>MKCLKTIIFIGTNKSGSSREAIKAAEMLGYFTVLFTNKERQIEQRHLYVDVHEMIFIDTTNVPAMKNEIISLQSKGNEIMTIVSFIDAHVATALKLCKEFCPNDLSSIAAEVMENKAQTRILLDGLPCSPKFTTVKPGEHVDAKVIDTFNGFPLIVKSSSSTGSKDVLRASDIDQLHQHITKLHEKDPEDHVIIEEFIEGDQYLVEAIIYNKEIHIAGIIEQEITYGKRFIITGYGVLATVPRPLSEGIEEVLKSIIDKFSITHAALHLEMRLSNNKWRLIEINPRISGGAMNKMLHAAFGYNLAEETLKLYLGEKPVLEQKQSNFIFTQYVIVDKKGILERVTGKNRARKIEGVVEVYVKPKKGTLLVPPLSMGHRYAYVIARGRTMSSAKVIAKRAAKELQFHLIET</sequence>
<reference evidence="6 7" key="1">
    <citation type="submission" date="2020-08" db="EMBL/GenBank/DDBJ databases">
        <title>A Genomic Blueprint of the Chicken Gut Microbiome.</title>
        <authorList>
            <person name="Gilroy R."/>
            <person name="Ravi A."/>
            <person name="Getino M."/>
            <person name="Pursley I."/>
            <person name="Horton D.L."/>
            <person name="Alikhan N.-F."/>
            <person name="Baker D."/>
            <person name="Gharbi K."/>
            <person name="Hall N."/>
            <person name="Watson M."/>
            <person name="Adriaenssens E.M."/>
            <person name="Foster-Nyarko E."/>
            <person name="Jarju S."/>
            <person name="Secka A."/>
            <person name="Antonio M."/>
            <person name="Oren A."/>
            <person name="Chaudhuri R."/>
            <person name="La Ragione R.M."/>
            <person name="Hildebrand F."/>
            <person name="Pallen M.J."/>
        </authorList>
    </citation>
    <scope>NUCLEOTIDE SEQUENCE [LARGE SCALE GENOMIC DNA]</scope>
    <source>
        <strain evidence="6 7">Sa2YVA2</strain>
    </source>
</reference>
<dbReference type="PROSITE" id="PS50975">
    <property type="entry name" value="ATP_GRASP"/>
    <property type="match status" value="1"/>
</dbReference>
<evidence type="ECO:0000259" key="5">
    <source>
        <dbReference type="PROSITE" id="PS50975"/>
    </source>
</evidence>
<dbReference type="Pfam" id="PF13535">
    <property type="entry name" value="ATP-grasp_4"/>
    <property type="match status" value="1"/>
</dbReference>
<dbReference type="SUPFAM" id="SSF56059">
    <property type="entry name" value="Glutathione synthetase ATP-binding domain-like"/>
    <property type="match status" value="1"/>
</dbReference>
<dbReference type="InterPro" id="IPR040570">
    <property type="entry name" value="LAL_C2"/>
</dbReference>
<keyword evidence="1" id="KW-0436">Ligase</keyword>
<dbReference type="Proteomes" id="UP000626786">
    <property type="component" value="Unassembled WGS sequence"/>
</dbReference>
<dbReference type="InterPro" id="IPR052032">
    <property type="entry name" value="ATP-dep_AA_Ligase"/>
</dbReference>
<name>A0ABR8UD16_9BACL</name>
<evidence type="ECO:0000256" key="1">
    <source>
        <dbReference type="ARBA" id="ARBA00022598"/>
    </source>
</evidence>
<dbReference type="PANTHER" id="PTHR43585:SF2">
    <property type="entry name" value="ATP-GRASP ENZYME FSQD"/>
    <property type="match status" value="1"/>
</dbReference>
<evidence type="ECO:0000256" key="4">
    <source>
        <dbReference type="PROSITE-ProRule" id="PRU00409"/>
    </source>
</evidence>
<dbReference type="PANTHER" id="PTHR43585">
    <property type="entry name" value="FUMIPYRROLE BIOSYNTHESIS PROTEIN C"/>
    <property type="match status" value="1"/>
</dbReference>
<evidence type="ECO:0000313" key="7">
    <source>
        <dbReference type="Proteomes" id="UP000626786"/>
    </source>
</evidence>
<keyword evidence="2 4" id="KW-0547">Nucleotide-binding</keyword>
<comment type="caution">
    <text evidence="6">The sequence shown here is derived from an EMBL/GenBank/DDBJ whole genome shotgun (WGS) entry which is preliminary data.</text>
</comment>
<dbReference type="Gene3D" id="3.30.470.20">
    <property type="entry name" value="ATP-grasp fold, B domain"/>
    <property type="match status" value="1"/>
</dbReference>